<comment type="caution">
    <text evidence="2">The sequence shown here is derived from an EMBL/GenBank/DDBJ whole genome shotgun (WGS) entry which is preliminary data.</text>
</comment>
<keyword evidence="1" id="KW-0732">Signal</keyword>
<feature type="chain" id="PRO_5015691086" description="Fimbrillin family protein" evidence="1">
    <location>
        <begin position="26"/>
        <end position="622"/>
    </location>
</feature>
<dbReference type="Proteomes" id="UP000238642">
    <property type="component" value="Unassembled WGS sequence"/>
</dbReference>
<gene>
    <name evidence="2" type="ORF">C5749_17210</name>
</gene>
<dbReference type="OrthoDB" id="698753at2"/>
<evidence type="ECO:0000256" key="1">
    <source>
        <dbReference type="SAM" id="SignalP"/>
    </source>
</evidence>
<name>A0A2S9JGF5_9SPHI</name>
<keyword evidence="3" id="KW-1185">Reference proteome</keyword>
<evidence type="ECO:0000313" key="3">
    <source>
        <dbReference type="Proteomes" id="UP000238642"/>
    </source>
</evidence>
<evidence type="ECO:0008006" key="4">
    <source>
        <dbReference type="Google" id="ProtNLM"/>
    </source>
</evidence>
<sequence length="622" mass="65448">MKKIYTNSMGKLATGVLLALGTVFATGCAKDAKQDIAEDGGEGTRVVIRVAGVNDGQGSPALKGKAGGSTSASIAEKAELIESDGFDVFVSQSNKIDKSANLVAKRANSFASGALRSDAMDDGFSYRLFLYESGSIAASELFMSGTPGSIAVEKGKSYTWFALSYNSTDEVPVADGSNMVDLVAGQDVLYASGEFEVANSDGDVVVPLSITFDHKLSRVAIELNTMGMFAPINSANVTVKGLNLIPDAINITTGEFVGDTEQNVTISFNDFQPLNAEGDRLIYNGYYGGNASENITVEVSNLVIDLDESAGENATRNFGSSKLTQQFAVQPGMNQSVVLGFVESPLTYGGVQWSRSPLYYTGNRSATSVAQLSHNPYRFYHANPALTASNPEAYFSYGGAIPGRLARQTNPQDPCALVYPAGLWKTPSSGNLSAIKSNGLTGLLEALNLNVAGTLDALVPVLATLAANVSGATAVTGPNAQQFTPSAGVNPAYAATPRANTLRFNYNGMMKEVSAVEGLVELSLGNTAGRYAAFWTNDRALGLPLDIANLGVMHYLGHTHSGVLVLNPGPKAYQATNLLSVDLVGIDVLKSSLMNVRCVRDASWNPAAIGYNPTPDYSVIFN</sequence>
<evidence type="ECO:0000313" key="2">
    <source>
        <dbReference type="EMBL" id="PRD52034.1"/>
    </source>
</evidence>
<reference evidence="2 3" key="1">
    <citation type="submission" date="2018-02" db="EMBL/GenBank/DDBJ databases">
        <title>The draft genome of Sphingobacterium gobiense H7.</title>
        <authorList>
            <person name="Li L."/>
            <person name="Liu L."/>
            <person name="Zhang X."/>
            <person name="Wang T."/>
            <person name="Liang L."/>
        </authorList>
    </citation>
    <scope>NUCLEOTIDE SEQUENCE [LARGE SCALE GENOMIC DNA]</scope>
    <source>
        <strain evidence="2 3">ACCC 05757</strain>
    </source>
</reference>
<dbReference type="RefSeq" id="WP_105727470.1">
    <property type="nucleotide sequence ID" value="NZ_PVBS01000004.1"/>
</dbReference>
<accession>A0A2S9JGF5</accession>
<dbReference type="AlphaFoldDB" id="A0A2S9JGF5"/>
<dbReference type="EMBL" id="PVBS01000004">
    <property type="protein sequence ID" value="PRD52034.1"/>
    <property type="molecule type" value="Genomic_DNA"/>
</dbReference>
<dbReference type="PROSITE" id="PS51257">
    <property type="entry name" value="PROKAR_LIPOPROTEIN"/>
    <property type="match status" value="1"/>
</dbReference>
<organism evidence="2 3">
    <name type="scientific">Sphingobacterium gobiense</name>
    <dbReference type="NCBI Taxonomy" id="1382456"/>
    <lineage>
        <taxon>Bacteria</taxon>
        <taxon>Pseudomonadati</taxon>
        <taxon>Bacteroidota</taxon>
        <taxon>Sphingobacteriia</taxon>
        <taxon>Sphingobacteriales</taxon>
        <taxon>Sphingobacteriaceae</taxon>
        <taxon>Sphingobacterium</taxon>
    </lineage>
</organism>
<protein>
    <recommendedName>
        <fullName evidence="4">Fimbrillin family protein</fullName>
    </recommendedName>
</protein>
<feature type="signal peptide" evidence="1">
    <location>
        <begin position="1"/>
        <end position="25"/>
    </location>
</feature>
<proteinExistence type="predicted"/>